<sequence>MKATESKKNDVECNLQKKQSLKVERRNERERKRVHQVNLGYALLLSKVPGAKDKKLSKVETLRQATRYIHYLQQLLNSGNQVPFIIEYRPKLNLQFSHEPYTQSTSQENQVPVLSQVLRFMDNSWTTA</sequence>
<evidence type="ECO:0000313" key="5">
    <source>
        <dbReference type="Proteomes" id="UP000274756"/>
    </source>
</evidence>
<dbReference type="OrthoDB" id="10048995at2759"/>
<keyword evidence="1" id="KW-0238">DNA-binding</keyword>
<reference evidence="3 5" key="2">
    <citation type="submission" date="2018-11" db="EMBL/GenBank/DDBJ databases">
        <authorList>
            <consortium name="Pathogen Informatics"/>
        </authorList>
    </citation>
    <scope>NUCLEOTIDE SEQUENCE [LARGE SCALE GENOMIC DNA]</scope>
</reference>
<evidence type="ECO:0000313" key="4">
    <source>
        <dbReference type="Proteomes" id="UP000038040"/>
    </source>
</evidence>
<dbReference type="GO" id="GO:0032502">
    <property type="term" value="P:developmental process"/>
    <property type="evidence" value="ECO:0007669"/>
    <property type="project" value="TreeGrafter"/>
</dbReference>
<reference evidence="6" key="1">
    <citation type="submission" date="2017-02" db="UniProtKB">
        <authorList>
            <consortium name="WormBaseParasite"/>
        </authorList>
    </citation>
    <scope>IDENTIFICATION</scope>
</reference>
<dbReference type="AlphaFoldDB" id="A0A0N4UN68"/>
<dbReference type="InterPro" id="IPR036638">
    <property type="entry name" value="HLH_DNA-bd_sf"/>
</dbReference>
<dbReference type="SUPFAM" id="SSF47459">
    <property type="entry name" value="HLH, helix-loop-helix DNA-binding domain"/>
    <property type="match status" value="1"/>
</dbReference>
<feature type="domain" description="BHLH" evidence="2">
    <location>
        <begin position="21"/>
        <end position="72"/>
    </location>
</feature>
<accession>A0A0N4UN68</accession>
<dbReference type="PANTHER" id="PTHR23349:SF108">
    <property type="entry name" value="BHLH DOMAIN-CONTAINING PROTEIN"/>
    <property type="match status" value="1"/>
</dbReference>
<name>A0A0N4UN68_DRAME</name>
<dbReference type="Proteomes" id="UP000274756">
    <property type="component" value="Unassembled WGS sequence"/>
</dbReference>
<dbReference type="SMART" id="SM00353">
    <property type="entry name" value="HLH"/>
    <property type="match status" value="1"/>
</dbReference>
<gene>
    <name evidence="3" type="ORF">DME_LOCUS3058</name>
</gene>
<keyword evidence="5" id="KW-1185">Reference proteome</keyword>
<proteinExistence type="predicted"/>
<dbReference type="InterPro" id="IPR011598">
    <property type="entry name" value="bHLH_dom"/>
</dbReference>
<dbReference type="Gene3D" id="4.10.280.10">
    <property type="entry name" value="Helix-loop-helix DNA-binding domain"/>
    <property type="match status" value="1"/>
</dbReference>
<dbReference type="GO" id="GO:0046983">
    <property type="term" value="F:protein dimerization activity"/>
    <property type="evidence" value="ECO:0007669"/>
    <property type="project" value="InterPro"/>
</dbReference>
<dbReference type="WBParaSite" id="DME_0000933601-mRNA-1">
    <property type="protein sequence ID" value="DME_0000933601-mRNA-1"/>
    <property type="gene ID" value="DME_0000933601"/>
</dbReference>
<dbReference type="Pfam" id="PF00010">
    <property type="entry name" value="HLH"/>
    <property type="match status" value="1"/>
</dbReference>
<evidence type="ECO:0000313" key="3">
    <source>
        <dbReference type="EMBL" id="VDN53085.1"/>
    </source>
</evidence>
<dbReference type="PANTHER" id="PTHR23349">
    <property type="entry name" value="BASIC HELIX-LOOP-HELIX TRANSCRIPTION FACTOR, TWIST"/>
    <property type="match status" value="1"/>
</dbReference>
<organism evidence="4 6">
    <name type="scientific">Dracunculus medinensis</name>
    <name type="common">Guinea worm</name>
    <dbReference type="NCBI Taxonomy" id="318479"/>
    <lineage>
        <taxon>Eukaryota</taxon>
        <taxon>Metazoa</taxon>
        <taxon>Ecdysozoa</taxon>
        <taxon>Nematoda</taxon>
        <taxon>Chromadorea</taxon>
        <taxon>Rhabditida</taxon>
        <taxon>Spirurina</taxon>
        <taxon>Dracunculoidea</taxon>
        <taxon>Dracunculidae</taxon>
        <taxon>Dracunculus</taxon>
    </lineage>
</organism>
<dbReference type="PROSITE" id="PS50888">
    <property type="entry name" value="BHLH"/>
    <property type="match status" value="1"/>
</dbReference>
<evidence type="ECO:0000259" key="2">
    <source>
        <dbReference type="PROSITE" id="PS50888"/>
    </source>
</evidence>
<evidence type="ECO:0000256" key="1">
    <source>
        <dbReference type="ARBA" id="ARBA00023125"/>
    </source>
</evidence>
<dbReference type="GO" id="GO:0000977">
    <property type="term" value="F:RNA polymerase II transcription regulatory region sequence-specific DNA binding"/>
    <property type="evidence" value="ECO:0007669"/>
    <property type="project" value="TreeGrafter"/>
</dbReference>
<evidence type="ECO:0000313" key="6">
    <source>
        <dbReference type="WBParaSite" id="DME_0000933601-mRNA-1"/>
    </source>
</evidence>
<dbReference type="Proteomes" id="UP000038040">
    <property type="component" value="Unplaced"/>
</dbReference>
<dbReference type="InterPro" id="IPR050283">
    <property type="entry name" value="E-box_TF_Regulators"/>
</dbReference>
<protein>
    <submittedName>
        <fullName evidence="6">BHLH domain-containing protein</fullName>
    </submittedName>
</protein>
<dbReference type="GO" id="GO:0000981">
    <property type="term" value="F:DNA-binding transcription factor activity, RNA polymerase II-specific"/>
    <property type="evidence" value="ECO:0007669"/>
    <property type="project" value="TreeGrafter"/>
</dbReference>
<dbReference type="STRING" id="318479.A0A0N4UN68"/>
<dbReference type="EMBL" id="UYYG01000100">
    <property type="protein sequence ID" value="VDN53085.1"/>
    <property type="molecule type" value="Genomic_DNA"/>
</dbReference>